<keyword evidence="12" id="KW-1185">Reference proteome</keyword>
<gene>
    <name evidence="11" type="ORF">FMOSSE_LOCUS7818</name>
</gene>
<reference evidence="11" key="1">
    <citation type="submission" date="2021-06" db="EMBL/GenBank/DDBJ databases">
        <authorList>
            <person name="Kallberg Y."/>
            <person name="Tangrot J."/>
            <person name="Rosling A."/>
        </authorList>
    </citation>
    <scope>NUCLEOTIDE SEQUENCE</scope>
    <source>
        <strain evidence="11">87-6 pot B 2015</strain>
    </source>
</reference>
<keyword evidence="9" id="KW-0732">Signal</keyword>
<dbReference type="SUPFAM" id="SSF57879">
    <property type="entry name" value="Zinc domain conserved in yeast copper-regulated transcription factors"/>
    <property type="match status" value="1"/>
</dbReference>
<evidence type="ECO:0000256" key="5">
    <source>
        <dbReference type="ARBA" id="ARBA00023015"/>
    </source>
</evidence>
<evidence type="ECO:0000256" key="8">
    <source>
        <dbReference type="SAM" id="MobiDB-lite"/>
    </source>
</evidence>
<dbReference type="GO" id="GO:0000981">
    <property type="term" value="F:DNA-binding transcription factor activity, RNA polymerase II-specific"/>
    <property type="evidence" value="ECO:0007669"/>
    <property type="project" value="TreeGrafter"/>
</dbReference>
<feature type="compositionally biased region" description="Polar residues" evidence="8">
    <location>
        <begin position="103"/>
        <end position="112"/>
    </location>
</feature>
<proteinExistence type="predicted"/>
<feature type="domain" description="Copper-fist" evidence="10">
    <location>
        <begin position="12"/>
        <end position="51"/>
    </location>
</feature>
<feature type="chain" id="PRO_5040245840" evidence="9">
    <location>
        <begin position="24"/>
        <end position="389"/>
    </location>
</feature>
<dbReference type="PANTHER" id="PTHR28088">
    <property type="entry name" value="TRANSCRIPTIONAL ACTIVATOR HAA1-RELATED"/>
    <property type="match status" value="1"/>
</dbReference>
<dbReference type="AlphaFoldDB" id="A0A9N9BRE8"/>
<dbReference type="GO" id="GO:0005634">
    <property type="term" value="C:nucleus"/>
    <property type="evidence" value="ECO:0007669"/>
    <property type="project" value="UniProtKB-SubCell"/>
</dbReference>
<dbReference type="GO" id="GO:0000978">
    <property type="term" value="F:RNA polymerase II cis-regulatory region sequence-specific DNA binding"/>
    <property type="evidence" value="ECO:0007669"/>
    <property type="project" value="TreeGrafter"/>
</dbReference>
<dbReference type="PANTHER" id="PTHR28088:SF5">
    <property type="entry name" value="TRANSCRIPTIONAL ACTIVATOR HAA1-RELATED"/>
    <property type="match status" value="1"/>
</dbReference>
<accession>A0A9N9BRE8</accession>
<protein>
    <submittedName>
        <fullName evidence="11">6216_t:CDS:1</fullName>
    </submittedName>
</protein>
<dbReference type="GO" id="GO:0006878">
    <property type="term" value="P:intracellular copper ion homeostasis"/>
    <property type="evidence" value="ECO:0007669"/>
    <property type="project" value="TreeGrafter"/>
</dbReference>
<comment type="caution">
    <text evidence="11">The sequence shown here is derived from an EMBL/GenBank/DDBJ whole genome shotgun (WGS) entry which is preliminary data.</text>
</comment>
<keyword evidence="4" id="KW-0186">Copper</keyword>
<evidence type="ECO:0000256" key="7">
    <source>
        <dbReference type="ARBA" id="ARBA00023242"/>
    </source>
</evidence>
<dbReference type="PRINTS" id="PR00617">
    <property type="entry name" value="COPPERFIST"/>
</dbReference>
<dbReference type="InterPro" id="IPR051763">
    <property type="entry name" value="Copper_Homeo_Regul"/>
</dbReference>
<dbReference type="GO" id="GO:0006879">
    <property type="term" value="P:intracellular iron ion homeostasis"/>
    <property type="evidence" value="ECO:0007669"/>
    <property type="project" value="TreeGrafter"/>
</dbReference>
<evidence type="ECO:0000313" key="11">
    <source>
        <dbReference type="EMBL" id="CAG8578306.1"/>
    </source>
</evidence>
<keyword evidence="3" id="KW-0862">Zinc</keyword>
<dbReference type="Pfam" id="PF00649">
    <property type="entry name" value="Copper-fist"/>
    <property type="match status" value="1"/>
</dbReference>
<keyword evidence="5" id="KW-0805">Transcription regulation</keyword>
<feature type="signal peptide" evidence="9">
    <location>
        <begin position="1"/>
        <end position="23"/>
    </location>
</feature>
<evidence type="ECO:0000256" key="9">
    <source>
        <dbReference type="SAM" id="SignalP"/>
    </source>
</evidence>
<dbReference type="PROSITE" id="PS50073">
    <property type="entry name" value="COPPER_FIST_2"/>
    <property type="match status" value="1"/>
</dbReference>
<feature type="region of interest" description="Disordered" evidence="8">
    <location>
        <begin position="95"/>
        <end position="116"/>
    </location>
</feature>
<name>A0A9N9BRE8_FUNMO</name>
<dbReference type="SMART" id="SM01090">
    <property type="entry name" value="Copper-fist"/>
    <property type="match status" value="1"/>
</dbReference>
<evidence type="ECO:0000256" key="3">
    <source>
        <dbReference type="ARBA" id="ARBA00022833"/>
    </source>
</evidence>
<feature type="non-terminal residue" evidence="11">
    <location>
        <position position="1"/>
    </location>
</feature>
<dbReference type="Gene3D" id="3.90.430.10">
    <property type="entry name" value="Copper fist DNA-binding domain"/>
    <property type="match status" value="1"/>
</dbReference>
<dbReference type="InterPro" id="IPR036395">
    <property type="entry name" value="Cu_fist_DNA-bd_dom_sf"/>
</dbReference>
<dbReference type="InterPro" id="IPR001083">
    <property type="entry name" value="Cu_fist_DNA-bd_dom"/>
</dbReference>
<evidence type="ECO:0000256" key="2">
    <source>
        <dbReference type="ARBA" id="ARBA00022723"/>
    </source>
</evidence>
<dbReference type="SMART" id="SM00412">
    <property type="entry name" value="Cu_FIST"/>
    <property type="match status" value="1"/>
</dbReference>
<evidence type="ECO:0000259" key="10">
    <source>
        <dbReference type="PROSITE" id="PS50073"/>
    </source>
</evidence>
<organism evidence="11 12">
    <name type="scientific">Funneliformis mosseae</name>
    <name type="common">Endomycorrhizal fungus</name>
    <name type="synonym">Glomus mosseae</name>
    <dbReference type="NCBI Taxonomy" id="27381"/>
    <lineage>
        <taxon>Eukaryota</taxon>
        <taxon>Fungi</taxon>
        <taxon>Fungi incertae sedis</taxon>
        <taxon>Mucoromycota</taxon>
        <taxon>Glomeromycotina</taxon>
        <taxon>Glomeromycetes</taxon>
        <taxon>Glomerales</taxon>
        <taxon>Glomeraceae</taxon>
        <taxon>Funneliformis</taxon>
    </lineage>
</organism>
<dbReference type="FunFam" id="3.90.430.10:FF:000001">
    <property type="entry name" value="Copper fist DNA-binding protein"/>
    <property type="match status" value="1"/>
</dbReference>
<keyword evidence="7" id="KW-0539">Nucleus</keyword>
<sequence length="389" mass="42864">TESALLGLLVEMVFIDGVKYACATCIKGHRSTACQHSDRPLFVIKRKGRPITQCSHCRELRKTQKVHVKCNCLERKKEETRLPQPQAIAILSQGIPNRDDITDNQSSYNGPTSEDKTSVGALLNPCQCLTGAKCICCRPIEPQYDANHNNLGMTKSSDQTPRFMLPPIPSPLDNNNSQLPFVSWDNHLNNNNEGTHSSHNYPSFARRNNSHLNNPFTSSYSQNSLEEGYSNNNKDDDIYLGTHDQTGVLGEEICHSTSADLVNIIYKPFQSCSSAMKDGSCCGSSNSTTVMPICRCGSGCKCEGCDAHAERVGDSYNTISQVSQQGRPKYSCCSSFSPEIIQSIQPEHTVTLDEDGVQMCGCGCNKFDSDCSDCLKSLCEEYLLKQPPM</sequence>
<comment type="subcellular location">
    <subcellularLocation>
        <location evidence="1">Nucleus</location>
    </subcellularLocation>
</comment>
<dbReference type="GO" id="GO:0045944">
    <property type="term" value="P:positive regulation of transcription by RNA polymerase II"/>
    <property type="evidence" value="ECO:0007669"/>
    <property type="project" value="TreeGrafter"/>
</dbReference>
<keyword evidence="6" id="KW-0804">Transcription</keyword>
<dbReference type="GO" id="GO:0005507">
    <property type="term" value="F:copper ion binding"/>
    <property type="evidence" value="ECO:0007669"/>
    <property type="project" value="InterPro"/>
</dbReference>
<evidence type="ECO:0000256" key="1">
    <source>
        <dbReference type="ARBA" id="ARBA00004123"/>
    </source>
</evidence>
<dbReference type="Proteomes" id="UP000789375">
    <property type="component" value="Unassembled WGS sequence"/>
</dbReference>
<evidence type="ECO:0000313" key="12">
    <source>
        <dbReference type="Proteomes" id="UP000789375"/>
    </source>
</evidence>
<keyword evidence="2" id="KW-0479">Metal-binding</keyword>
<dbReference type="EMBL" id="CAJVPP010001905">
    <property type="protein sequence ID" value="CAG8578306.1"/>
    <property type="molecule type" value="Genomic_DNA"/>
</dbReference>
<evidence type="ECO:0000256" key="4">
    <source>
        <dbReference type="ARBA" id="ARBA00023008"/>
    </source>
</evidence>
<dbReference type="PROSITE" id="PS01119">
    <property type="entry name" value="COPPER_FIST_1"/>
    <property type="match status" value="1"/>
</dbReference>
<evidence type="ECO:0000256" key="6">
    <source>
        <dbReference type="ARBA" id="ARBA00023163"/>
    </source>
</evidence>